<dbReference type="EMBL" id="CP022957">
    <property type="protein sequence ID" value="ASV29740.1"/>
    <property type="molecule type" value="Genomic_DNA"/>
</dbReference>
<feature type="modified residue" description="4-aspartylphosphate" evidence="7">
    <location>
        <position position="737"/>
    </location>
</feature>
<evidence type="ECO:0000256" key="4">
    <source>
        <dbReference type="ARBA" id="ARBA00023015"/>
    </source>
</evidence>
<evidence type="ECO:0000256" key="3">
    <source>
        <dbReference type="ARBA" id="ARBA00022553"/>
    </source>
</evidence>
<dbReference type="InterPro" id="IPR001789">
    <property type="entry name" value="Sig_transdc_resp-reg_receiver"/>
</dbReference>
<evidence type="ECO:0000259" key="10">
    <source>
        <dbReference type="PROSITE" id="PS50109"/>
    </source>
</evidence>
<dbReference type="CDD" id="cd00082">
    <property type="entry name" value="HisKA"/>
    <property type="match status" value="1"/>
</dbReference>
<evidence type="ECO:0000259" key="9">
    <source>
        <dbReference type="PROSITE" id="PS01124"/>
    </source>
</evidence>
<keyword evidence="5" id="KW-0238">DNA-binding</keyword>
<dbReference type="Gene3D" id="3.40.50.2300">
    <property type="match status" value="1"/>
</dbReference>
<evidence type="ECO:0000256" key="6">
    <source>
        <dbReference type="ARBA" id="ARBA00023163"/>
    </source>
</evidence>
<feature type="transmembrane region" description="Helical" evidence="8">
    <location>
        <begin position="193"/>
        <end position="213"/>
    </location>
</feature>
<evidence type="ECO:0000259" key="11">
    <source>
        <dbReference type="PROSITE" id="PS50110"/>
    </source>
</evidence>
<feature type="transmembrane region" description="Helical" evidence="8">
    <location>
        <begin position="220"/>
        <end position="239"/>
    </location>
</feature>
<keyword evidence="4" id="KW-0805">Transcription regulation</keyword>
<dbReference type="InterPro" id="IPR003594">
    <property type="entry name" value="HATPase_dom"/>
</dbReference>
<evidence type="ECO:0000256" key="1">
    <source>
        <dbReference type="ARBA" id="ARBA00000085"/>
    </source>
</evidence>
<dbReference type="AlphaFoldDB" id="A0A223V3N7"/>
<dbReference type="InterPro" id="IPR011006">
    <property type="entry name" value="CheY-like_superfamily"/>
</dbReference>
<name>A0A223V3N7_9FLAO</name>
<dbReference type="OrthoDB" id="358279at2"/>
<organism evidence="12 13">
    <name type="scientific">Maribacter cobaltidurans</name>
    <dbReference type="NCBI Taxonomy" id="1178778"/>
    <lineage>
        <taxon>Bacteria</taxon>
        <taxon>Pseudomonadati</taxon>
        <taxon>Bacteroidota</taxon>
        <taxon>Flavobacteriia</taxon>
        <taxon>Flavobacteriales</taxon>
        <taxon>Flavobacteriaceae</taxon>
        <taxon>Maribacter</taxon>
    </lineage>
</organism>
<dbReference type="InterPro" id="IPR018060">
    <property type="entry name" value="HTH_AraC"/>
</dbReference>
<keyword evidence="6" id="KW-0804">Transcription</keyword>
<dbReference type="InterPro" id="IPR009057">
    <property type="entry name" value="Homeodomain-like_sf"/>
</dbReference>
<keyword evidence="13" id="KW-1185">Reference proteome</keyword>
<keyword evidence="8" id="KW-0472">Membrane</keyword>
<reference evidence="12 13" key="1">
    <citation type="submission" date="2017-08" db="EMBL/GenBank/DDBJ databases">
        <title>The complete genome sequence of Maribacter sp. B1, isolated from deep-sea sediment.</title>
        <authorList>
            <person name="Wu Y.-H."/>
            <person name="Cheng H."/>
            <person name="Xu X.-W."/>
        </authorList>
    </citation>
    <scope>NUCLEOTIDE SEQUENCE [LARGE SCALE GENOMIC DNA]</scope>
    <source>
        <strain evidence="12 13">B1</strain>
    </source>
</reference>
<dbReference type="Pfam" id="PF00512">
    <property type="entry name" value="HisKA"/>
    <property type="match status" value="1"/>
</dbReference>
<dbReference type="Gene3D" id="1.10.287.130">
    <property type="match status" value="1"/>
</dbReference>
<dbReference type="InterPro" id="IPR036890">
    <property type="entry name" value="HATPase_C_sf"/>
</dbReference>
<sequence length="935" mass="108859">MRNILNIQQTILLIVFICLPWTIIPQTQDPENWKTLDGDNVEYYKDSTNSLSFNEVLKKEFIKGQTESFNLQSTYWYKFHLPERQKSNLLFLHLRMTDLSDVFVPVMGPKSYEHHTIGHFAKKEKKVLESDELHILELGTKNIDFSRPFFVNKRIMTQWSKLNWQYLPGYLFASNTHPLESYLLQIRNEQNDMYFYIGIVFISFFLFLVNFFISKDKSYLIYSLYLLGVTIYYANRLSLFLNAYQKSVPELYFYVNQITHIANIGLYIWFVFHFLNFKQNFRKAFKFTRSLLIGILIFGFLYGFQIIFFPFFPYRFLVMDIFRIVVMATSIILFLFLMFQKPDFISKIVLIGSLVLITGNVISLFLGDYTFFLKLMILEIILFSIVVALRNKQINRKRIMDQYTLETQKMRNQTLKELNDTKSRFYENITHEFRTPLTLILSPIEKKLSQAKTSLKEKEELSLMQRHAKQLLSLVNQMLDLAKLEENNVKLSVKPSNLQMFLNPLINIYQKKAQEKKILFSADMQHINNAWFDPDVIKKVATNLLSNAVNHSPQNGNIKVRSHVKNGYWIFNVTNTTETKNPIDISKLFTRYYRAGENSNGAGVGLNITKELVELSHGNIIANTLRDNELQFTVSLPIEESFFTENNENQEDQFKTKCLSDDDIEAAIITTPVRVPVPLDIPTSHGHPKLLIVEDNADMRSFIKSNFTKGYQILEAENGSMGMEQAIKHLPDIIISDVMMPERNGFEFCDAVKQNTFTSHIPVILLTAKVGEESEIKGFKTGADAYITKPFSVEKLKVRTKQLLQSQKRLSEHYRNTFSINPELAITNIEADFLKLLKKVLDEHITDSEFNTETFSSLMGMSRRQLYRKLKAIIHMTPNEFVRNERLKLAADLLSKSDATVTEIAYQVGFNSPSYFIKSFKEVYHITPNEFSAKK</sequence>
<dbReference type="PROSITE" id="PS01124">
    <property type="entry name" value="HTH_ARAC_FAMILY_2"/>
    <property type="match status" value="1"/>
</dbReference>
<keyword evidence="8" id="KW-1133">Transmembrane helix</keyword>
<dbReference type="GO" id="GO:0000155">
    <property type="term" value="F:phosphorelay sensor kinase activity"/>
    <property type="evidence" value="ECO:0007669"/>
    <property type="project" value="InterPro"/>
</dbReference>
<evidence type="ECO:0000256" key="8">
    <source>
        <dbReference type="SAM" id="Phobius"/>
    </source>
</evidence>
<keyword evidence="3 7" id="KW-0597">Phosphoprotein</keyword>
<dbReference type="InterPro" id="IPR005467">
    <property type="entry name" value="His_kinase_dom"/>
</dbReference>
<dbReference type="Pfam" id="PF07696">
    <property type="entry name" value="7TMR-DISMED2"/>
    <property type="match status" value="1"/>
</dbReference>
<dbReference type="GO" id="GO:0003700">
    <property type="term" value="F:DNA-binding transcription factor activity"/>
    <property type="evidence" value="ECO:0007669"/>
    <property type="project" value="InterPro"/>
</dbReference>
<dbReference type="RefSeq" id="WP_094996363.1">
    <property type="nucleotide sequence ID" value="NZ_BMJL01000009.1"/>
</dbReference>
<feature type="domain" description="Histidine kinase" evidence="10">
    <location>
        <begin position="428"/>
        <end position="640"/>
    </location>
</feature>
<feature type="transmembrane region" description="Helical" evidence="8">
    <location>
        <begin position="314"/>
        <end position="337"/>
    </location>
</feature>
<dbReference type="SUPFAM" id="SSF46689">
    <property type="entry name" value="Homeodomain-like"/>
    <property type="match status" value="1"/>
</dbReference>
<dbReference type="Pfam" id="PF07695">
    <property type="entry name" value="7TMR-DISM_7TM"/>
    <property type="match status" value="1"/>
</dbReference>
<dbReference type="Gene3D" id="2.60.40.2380">
    <property type="match status" value="1"/>
</dbReference>
<dbReference type="Pfam" id="PF00072">
    <property type="entry name" value="Response_reg"/>
    <property type="match status" value="1"/>
</dbReference>
<dbReference type="InterPro" id="IPR003661">
    <property type="entry name" value="HisK_dim/P_dom"/>
</dbReference>
<evidence type="ECO:0000313" key="12">
    <source>
        <dbReference type="EMBL" id="ASV29740.1"/>
    </source>
</evidence>
<dbReference type="InterPro" id="IPR020449">
    <property type="entry name" value="Tscrpt_reg_AraC-type_HTH"/>
</dbReference>
<dbReference type="Gene3D" id="1.10.10.60">
    <property type="entry name" value="Homeodomain-like"/>
    <property type="match status" value="1"/>
</dbReference>
<feature type="transmembrane region" description="Helical" evidence="8">
    <location>
        <begin position="251"/>
        <end position="275"/>
    </location>
</feature>
<feature type="domain" description="Response regulatory" evidence="11">
    <location>
        <begin position="689"/>
        <end position="804"/>
    </location>
</feature>
<dbReference type="PANTHER" id="PTHR43547:SF2">
    <property type="entry name" value="HYBRID SIGNAL TRANSDUCTION HISTIDINE KINASE C"/>
    <property type="match status" value="1"/>
</dbReference>
<dbReference type="SMART" id="SM00342">
    <property type="entry name" value="HTH_ARAC"/>
    <property type="match status" value="1"/>
</dbReference>
<keyword evidence="8" id="KW-0812">Transmembrane</keyword>
<evidence type="ECO:0000256" key="7">
    <source>
        <dbReference type="PROSITE-ProRule" id="PRU00169"/>
    </source>
</evidence>
<dbReference type="SMART" id="SM00448">
    <property type="entry name" value="REC"/>
    <property type="match status" value="1"/>
</dbReference>
<dbReference type="SUPFAM" id="SSF55874">
    <property type="entry name" value="ATPase domain of HSP90 chaperone/DNA topoisomerase II/histidine kinase"/>
    <property type="match status" value="1"/>
</dbReference>
<comment type="catalytic activity">
    <reaction evidence="1">
        <text>ATP + protein L-histidine = ADP + protein N-phospho-L-histidine.</text>
        <dbReference type="EC" id="2.7.13.3"/>
    </reaction>
</comment>
<feature type="domain" description="HTH araC/xylS-type" evidence="9">
    <location>
        <begin position="835"/>
        <end position="934"/>
    </location>
</feature>
<dbReference type="Pfam" id="PF12833">
    <property type="entry name" value="HTH_18"/>
    <property type="match status" value="1"/>
</dbReference>
<dbReference type="SUPFAM" id="SSF47384">
    <property type="entry name" value="Homodimeric domain of signal transducing histidine kinase"/>
    <property type="match status" value="1"/>
</dbReference>
<protein>
    <recommendedName>
        <fullName evidence="2">histidine kinase</fullName>
        <ecNumber evidence="2">2.7.13.3</ecNumber>
    </recommendedName>
</protein>
<dbReference type="CDD" id="cd17574">
    <property type="entry name" value="REC_OmpR"/>
    <property type="match status" value="1"/>
</dbReference>
<dbReference type="InterPro" id="IPR011623">
    <property type="entry name" value="7TMR_DISM_rcpt_extracell_dom1"/>
</dbReference>
<proteinExistence type="predicted"/>
<dbReference type="GO" id="GO:0043565">
    <property type="term" value="F:sequence-specific DNA binding"/>
    <property type="evidence" value="ECO:0007669"/>
    <property type="project" value="InterPro"/>
</dbReference>
<evidence type="ECO:0000256" key="2">
    <source>
        <dbReference type="ARBA" id="ARBA00012438"/>
    </source>
</evidence>
<dbReference type="PANTHER" id="PTHR43547">
    <property type="entry name" value="TWO-COMPONENT HISTIDINE KINASE"/>
    <property type="match status" value="1"/>
</dbReference>
<dbReference type="InterPro" id="IPR011622">
    <property type="entry name" value="7TMR_DISM_rcpt_extracell_dom2"/>
</dbReference>
<evidence type="ECO:0000313" key="13">
    <source>
        <dbReference type="Proteomes" id="UP000215244"/>
    </source>
</evidence>
<feature type="transmembrane region" description="Helical" evidence="8">
    <location>
        <begin position="344"/>
        <end position="365"/>
    </location>
</feature>
<gene>
    <name evidence="12" type="ORF">CJ263_05630</name>
</gene>
<dbReference type="Gene3D" id="3.30.565.10">
    <property type="entry name" value="Histidine kinase-like ATPase, C-terminal domain"/>
    <property type="match status" value="1"/>
</dbReference>
<dbReference type="PRINTS" id="PR00032">
    <property type="entry name" value="HTHARAC"/>
</dbReference>
<dbReference type="Proteomes" id="UP000215244">
    <property type="component" value="Chromosome"/>
</dbReference>
<dbReference type="SMART" id="SM00388">
    <property type="entry name" value="HisKA"/>
    <property type="match status" value="1"/>
</dbReference>
<dbReference type="SUPFAM" id="SSF52172">
    <property type="entry name" value="CheY-like"/>
    <property type="match status" value="1"/>
</dbReference>
<dbReference type="EC" id="2.7.13.3" evidence="2"/>
<feature type="transmembrane region" description="Helical" evidence="8">
    <location>
        <begin position="371"/>
        <end position="389"/>
    </location>
</feature>
<dbReference type="PROSITE" id="PS50109">
    <property type="entry name" value="HIS_KIN"/>
    <property type="match status" value="1"/>
</dbReference>
<dbReference type="Pfam" id="PF02518">
    <property type="entry name" value="HATPase_c"/>
    <property type="match status" value="1"/>
</dbReference>
<dbReference type="SMART" id="SM00387">
    <property type="entry name" value="HATPase_c"/>
    <property type="match status" value="1"/>
</dbReference>
<dbReference type="PROSITE" id="PS50110">
    <property type="entry name" value="RESPONSE_REGULATORY"/>
    <property type="match status" value="1"/>
</dbReference>
<dbReference type="KEGG" id="marb:CJ263_05630"/>
<evidence type="ECO:0000256" key="5">
    <source>
        <dbReference type="ARBA" id="ARBA00023125"/>
    </source>
</evidence>
<dbReference type="InterPro" id="IPR036097">
    <property type="entry name" value="HisK_dim/P_sf"/>
</dbReference>
<accession>A0A223V3N7</accession>
<feature type="transmembrane region" description="Helical" evidence="8">
    <location>
        <begin position="287"/>
        <end position="308"/>
    </location>
</feature>